<evidence type="ECO:0000313" key="2">
    <source>
        <dbReference type="EMBL" id="AUX20755.1"/>
    </source>
</evidence>
<feature type="region of interest" description="Disordered" evidence="1">
    <location>
        <begin position="706"/>
        <end position="755"/>
    </location>
</feature>
<feature type="region of interest" description="Disordered" evidence="1">
    <location>
        <begin position="1"/>
        <end position="34"/>
    </location>
</feature>
<proteinExistence type="predicted"/>
<protein>
    <submittedName>
        <fullName evidence="2">Uncharacterized protein</fullName>
    </submittedName>
</protein>
<evidence type="ECO:0000256" key="1">
    <source>
        <dbReference type="SAM" id="MobiDB-lite"/>
    </source>
</evidence>
<dbReference type="Gene3D" id="3.40.50.300">
    <property type="entry name" value="P-loop containing nucleotide triphosphate hydrolases"/>
    <property type="match status" value="1"/>
</dbReference>
<feature type="compositionally biased region" description="Low complexity" evidence="1">
    <location>
        <begin position="709"/>
        <end position="721"/>
    </location>
</feature>
<dbReference type="Proteomes" id="UP000295781">
    <property type="component" value="Chromosome"/>
</dbReference>
<feature type="compositionally biased region" description="Basic residues" evidence="1">
    <location>
        <begin position="581"/>
        <end position="591"/>
    </location>
</feature>
<evidence type="ECO:0000313" key="3">
    <source>
        <dbReference type="Proteomes" id="UP000295781"/>
    </source>
</evidence>
<dbReference type="AlphaFoldDB" id="A0A4P2PVE2"/>
<feature type="compositionally biased region" description="Basic and acidic residues" evidence="1">
    <location>
        <begin position="739"/>
        <end position="755"/>
    </location>
</feature>
<dbReference type="EMBL" id="CP012670">
    <property type="protein sequence ID" value="AUX20755.1"/>
    <property type="molecule type" value="Genomic_DNA"/>
</dbReference>
<sequence length="755" mass="82888">MPVAPASGARAPRPDGGAPSRPAPAPAGRFQPEGRGIVDASGAGLYVVRGSDDELFERLSRGEPCHVLAPRQIGKSSLRVRTQERLRADGVRCASIDLTSIGSGASADAWYFSVASAVAEELAIGDDLDGFWRRHRRMSAVRRFRQFLHDLVLGEEGPPAVIFLDEIDVTLSLPFSRDDLFGLIRATHQARSEGPRWSRLTFCLIGVAAPLDLVADPERTPFNTSLAVRLDDFTRDEARTFLPGLACAGGDPAPLLDAVLDWTDGHPALTQRLCYWLTREGPDERGLPAGERVAALVRRLFLSSGRVDDPILLDAERRFAGDRPDARIPVMLHLYQRLLDGEPVPVDGNNPRQLGLRIAGLAAERRAGDAAVLRVRCRIFAEVFNRAWVEEKLARRFLTEPLQIWKDSGKKDDHVLRGGTLEIALAWATGRDDVTPDERDFLQASQAVWSREQQGRQQAELDRTQRERAEQQVRAQRRMVSVLAASVALMAGSLIVALVLYQRLQLALEEESARRDRDQQVIERLEQGNEARLAALEEARRRAEQELAEAIRGRDAAAALARERRSQADAAQRAAEDARRRAGRSAGRARRAQQLERAATRMADEAAALEVKAHHAAAAAELAARKLEGARAAAHQVSIPTQRPAQSVLGSVEDALRAERAATARLQDELRRTSAEVDRQRAEVERLTGITAQLQEKTDQLTQMRNAAREQAASARASVRSPQGGTPATADGGALLPDRPLDSHKDGIAPDQDRR</sequence>
<dbReference type="SUPFAM" id="SSF52540">
    <property type="entry name" value="P-loop containing nucleoside triphosphate hydrolases"/>
    <property type="match status" value="1"/>
</dbReference>
<name>A0A4P2PVE2_SORCE</name>
<feature type="compositionally biased region" description="Low complexity" evidence="1">
    <location>
        <begin position="1"/>
        <end position="20"/>
    </location>
</feature>
<dbReference type="Pfam" id="PF14516">
    <property type="entry name" value="AAA_35"/>
    <property type="match status" value="1"/>
</dbReference>
<feature type="region of interest" description="Disordered" evidence="1">
    <location>
        <begin position="562"/>
        <end position="599"/>
    </location>
</feature>
<gene>
    <name evidence="2" type="ORF">SOCEGT47_012290</name>
</gene>
<dbReference type="RefSeq" id="WP_129346149.1">
    <property type="nucleotide sequence ID" value="NZ_CP012670.1"/>
</dbReference>
<organism evidence="2 3">
    <name type="scientific">Sorangium cellulosum</name>
    <name type="common">Polyangium cellulosum</name>
    <dbReference type="NCBI Taxonomy" id="56"/>
    <lineage>
        <taxon>Bacteria</taxon>
        <taxon>Pseudomonadati</taxon>
        <taxon>Myxococcota</taxon>
        <taxon>Polyangia</taxon>
        <taxon>Polyangiales</taxon>
        <taxon>Polyangiaceae</taxon>
        <taxon>Sorangium</taxon>
    </lineage>
</organism>
<reference evidence="2 3" key="1">
    <citation type="submission" date="2015-09" db="EMBL/GenBank/DDBJ databases">
        <title>Sorangium comparison.</title>
        <authorList>
            <person name="Zaburannyi N."/>
            <person name="Bunk B."/>
            <person name="Overmann J."/>
            <person name="Mueller R."/>
        </authorList>
    </citation>
    <scope>NUCLEOTIDE SEQUENCE [LARGE SCALE GENOMIC DNA]</scope>
    <source>
        <strain evidence="2 3">So ceGT47</strain>
    </source>
</reference>
<dbReference type="InterPro" id="IPR027417">
    <property type="entry name" value="P-loop_NTPase"/>
</dbReference>
<dbReference type="OrthoDB" id="9765809at2"/>
<accession>A0A4P2PVE2</accession>